<dbReference type="Gene3D" id="3.40.50.300">
    <property type="entry name" value="P-loop containing nucleotide triphosphate hydrolases"/>
    <property type="match status" value="1"/>
</dbReference>
<dbReference type="EMBL" id="CP041969">
    <property type="protein sequence ID" value="QMV43240.1"/>
    <property type="molecule type" value="Genomic_DNA"/>
</dbReference>
<reference evidence="1 2" key="1">
    <citation type="submission" date="2019-07" db="EMBL/GenBank/DDBJ databases">
        <authorList>
            <person name="Kim J.K."/>
            <person name="Cheong H.-M."/>
            <person name="Choi Y."/>
            <person name="Hwang K.J."/>
            <person name="Lee S."/>
            <person name="Choi C."/>
        </authorList>
    </citation>
    <scope>NUCLEOTIDE SEQUENCE [LARGE SCALE GENOMIC DNA]</scope>
    <source>
        <strain evidence="1 2">KS 22</strain>
    </source>
</reference>
<dbReference type="KEGG" id="cchl:FPL14_20190"/>
<dbReference type="SUPFAM" id="SSF53795">
    <property type="entry name" value="PEP carboxykinase-like"/>
    <property type="match status" value="1"/>
</dbReference>
<evidence type="ECO:0000313" key="2">
    <source>
        <dbReference type="Proteomes" id="UP000515679"/>
    </source>
</evidence>
<gene>
    <name evidence="1" type="ORF">FPL14_20190</name>
</gene>
<dbReference type="InterPro" id="IPR027417">
    <property type="entry name" value="P-loop_NTPase"/>
</dbReference>
<dbReference type="AlphaFoldDB" id="A0A7G5C206"/>
<accession>A0A7G5C206</accession>
<dbReference type="RefSeq" id="WP_182299473.1">
    <property type="nucleotide sequence ID" value="NZ_CP041969.1"/>
</dbReference>
<proteinExistence type="predicted"/>
<evidence type="ECO:0000313" key="1">
    <source>
        <dbReference type="EMBL" id="QMV43240.1"/>
    </source>
</evidence>
<organism evidence="1 2">
    <name type="scientific">Cohnella cholangitidis</name>
    <dbReference type="NCBI Taxonomy" id="2598458"/>
    <lineage>
        <taxon>Bacteria</taxon>
        <taxon>Bacillati</taxon>
        <taxon>Bacillota</taxon>
        <taxon>Bacilli</taxon>
        <taxon>Bacillales</taxon>
        <taxon>Paenibacillaceae</taxon>
        <taxon>Cohnella</taxon>
    </lineage>
</organism>
<sequence length="263" mass="30004">MYINKLQIGDHFVLVSTNDESVHQWTSIHFKVINQDLWGVTAPDMYINIHKGYGVPFIDFNVQIRKEGDLVLYERADFLLETISTYREAKLQVHDELALKHGLMTLFSAFIVHHGWGLMIHSSCIVSDDKAYLFAGPSGAGKSTVAMLSKPREILSDEATLIKIEPDAIVAYDSPFRSDSVSNYDKKSRKLAGIHLLEQSPHIERIPIPPAETVLRLMDKIFYWAHTPADTLKVLGMCRKIAQQVSGYRLKFQKNDLFWERIS</sequence>
<protein>
    <submittedName>
        <fullName evidence="1">Uncharacterized protein</fullName>
    </submittedName>
</protein>
<dbReference type="Proteomes" id="UP000515679">
    <property type="component" value="Chromosome"/>
</dbReference>
<keyword evidence="2" id="KW-1185">Reference proteome</keyword>
<name>A0A7G5C206_9BACL</name>